<dbReference type="EMBL" id="JAFIMR010000159">
    <property type="protein sequence ID" value="KAI1845975.1"/>
    <property type="molecule type" value="Genomic_DNA"/>
</dbReference>
<sequence>MAHDHANNFRKRRCYDYHAGSYSDALSQPDPSLTLAPMRSAIPAATPCGAPGMLPPNPEPVNYLATAHSGQLHLIDGTTDTIPNLLHVLQQYHDIVNRNESFASGLGAKLITPRFMKATESVFEDSIVTIPAQTVNSSNPVTWLDIVEFAKVQLHQTNFFKLADGTQRCKFTLKGVRVEISAADWHLAASDAMSRDPLAHPQLLDRDESTELETLNIVLERIDGLL</sequence>
<keyword evidence="2" id="KW-1185">Reference proteome</keyword>
<comment type="caution">
    <text evidence="1">The sequence shown here is derived from an EMBL/GenBank/DDBJ whole genome shotgun (WGS) entry which is preliminary data.</text>
</comment>
<feature type="non-terminal residue" evidence="1">
    <location>
        <position position="226"/>
    </location>
</feature>
<reference evidence="1" key="1">
    <citation type="submission" date="2021-03" db="EMBL/GenBank/DDBJ databases">
        <title>Revisited historic fungal species revealed as producer of novel bioactive compounds through whole genome sequencing and comparative genomics.</title>
        <authorList>
            <person name="Vignolle G.A."/>
            <person name="Hochenegger N."/>
            <person name="Mach R.L."/>
            <person name="Mach-Aigner A.R."/>
            <person name="Javad Rahimi M."/>
            <person name="Salim K.A."/>
            <person name="Chan C.M."/>
            <person name="Lim L.B.L."/>
            <person name="Cai F."/>
            <person name="Druzhinina I.S."/>
            <person name="U'Ren J.M."/>
            <person name="Derntl C."/>
        </authorList>
    </citation>
    <scope>NUCLEOTIDE SEQUENCE</scope>
    <source>
        <strain evidence="1">TUCIM 5799</strain>
    </source>
</reference>
<dbReference type="Proteomes" id="UP000829685">
    <property type="component" value="Unassembled WGS sequence"/>
</dbReference>
<evidence type="ECO:0000313" key="1">
    <source>
        <dbReference type="EMBL" id="KAI1845975.1"/>
    </source>
</evidence>
<name>A0A9P9W7G6_9PEZI</name>
<organism evidence="1 2">
    <name type="scientific">Neoarthrinium moseri</name>
    <dbReference type="NCBI Taxonomy" id="1658444"/>
    <lineage>
        <taxon>Eukaryota</taxon>
        <taxon>Fungi</taxon>
        <taxon>Dikarya</taxon>
        <taxon>Ascomycota</taxon>
        <taxon>Pezizomycotina</taxon>
        <taxon>Sordariomycetes</taxon>
        <taxon>Xylariomycetidae</taxon>
        <taxon>Amphisphaeriales</taxon>
        <taxon>Apiosporaceae</taxon>
        <taxon>Neoarthrinium</taxon>
    </lineage>
</organism>
<protein>
    <submittedName>
        <fullName evidence="1">Uncharacterized protein</fullName>
    </submittedName>
</protein>
<evidence type="ECO:0000313" key="2">
    <source>
        <dbReference type="Proteomes" id="UP000829685"/>
    </source>
</evidence>
<dbReference type="AlphaFoldDB" id="A0A9P9W7G6"/>
<accession>A0A9P9W7G6</accession>
<proteinExistence type="predicted"/>
<gene>
    <name evidence="1" type="ORF">JX265_014060</name>
</gene>